<evidence type="ECO:0000256" key="1">
    <source>
        <dbReference type="ARBA" id="ARBA00022723"/>
    </source>
</evidence>
<reference evidence="3 4" key="1">
    <citation type="submission" date="2019-05" db="EMBL/GenBank/DDBJ databases">
        <title>Emergence of the Ug99 lineage of the wheat stem rust pathogen through somatic hybridization.</title>
        <authorList>
            <person name="Li F."/>
            <person name="Upadhyaya N.M."/>
            <person name="Sperschneider J."/>
            <person name="Matny O."/>
            <person name="Nguyen-Phuc H."/>
            <person name="Mago R."/>
            <person name="Raley C."/>
            <person name="Miller M.E."/>
            <person name="Silverstein K.A.T."/>
            <person name="Henningsen E."/>
            <person name="Hirsch C.D."/>
            <person name="Visser B."/>
            <person name="Pretorius Z.A."/>
            <person name="Steffenson B.J."/>
            <person name="Schwessinger B."/>
            <person name="Dodds P.N."/>
            <person name="Figueroa M."/>
        </authorList>
    </citation>
    <scope>NUCLEOTIDE SEQUENCE [LARGE SCALE GENOMIC DNA]</scope>
    <source>
        <strain evidence="3">21-0</strain>
    </source>
</reference>
<gene>
    <name evidence="3" type="primary">GLO1_1</name>
    <name evidence="3" type="ORF">PGT21_010461</name>
</gene>
<dbReference type="EMBL" id="VSWC01000144">
    <property type="protein sequence ID" value="KAA1077508.1"/>
    <property type="molecule type" value="Genomic_DNA"/>
</dbReference>
<protein>
    <submittedName>
        <fullName evidence="3">Lactoylglutathione lyase</fullName>
    </submittedName>
</protein>
<dbReference type="InterPro" id="IPR018146">
    <property type="entry name" value="Glyoxalase_1_CS"/>
</dbReference>
<organism evidence="3 4">
    <name type="scientific">Puccinia graminis f. sp. tritici</name>
    <dbReference type="NCBI Taxonomy" id="56615"/>
    <lineage>
        <taxon>Eukaryota</taxon>
        <taxon>Fungi</taxon>
        <taxon>Dikarya</taxon>
        <taxon>Basidiomycota</taxon>
        <taxon>Pucciniomycotina</taxon>
        <taxon>Pucciniomycetes</taxon>
        <taxon>Pucciniales</taxon>
        <taxon>Pucciniaceae</taxon>
        <taxon>Puccinia</taxon>
    </lineage>
</organism>
<keyword evidence="3" id="KW-0456">Lyase</keyword>
<dbReference type="PANTHER" id="PTHR10374:SF30">
    <property type="entry name" value="LACTOYLGLUTATHIONE LYASE"/>
    <property type="match status" value="1"/>
</dbReference>
<dbReference type="InterPro" id="IPR029068">
    <property type="entry name" value="Glyas_Bleomycin-R_OHBP_Dase"/>
</dbReference>
<dbReference type="GO" id="GO:0046872">
    <property type="term" value="F:metal ion binding"/>
    <property type="evidence" value="ECO:0007669"/>
    <property type="project" value="UniProtKB-KW"/>
</dbReference>
<feature type="region of interest" description="Disordered" evidence="2">
    <location>
        <begin position="22"/>
        <end position="46"/>
    </location>
</feature>
<dbReference type="GO" id="GO:0004462">
    <property type="term" value="F:lactoylglutathione lyase activity"/>
    <property type="evidence" value="ECO:0007669"/>
    <property type="project" value="InterPro"/>
</dbReference>
<evidence type="ECO:0000313" key="3">
    <source>
        <dbReference type="EMBL" id="KAA1077508.1"/>
    </source>
</evidence>
<dbReference type="Proteomes" id="UP000324748">
    <property type="component" value="Unassembled WGS sequence"/>
</dbReference>
<dbReference type="AlphaFoldDB" id="A0A5B0MMG4"/>
<accession>A0A5B0MMG4</accession>
<name>A0A5B0MMG4_PUCGR</name>
<proteinExistence type="predicted"/>
<dbReference type="OrthoDB" id="16820at2759"/>
<dbReference type="PROSITE" id="PS00935">
    <property type="entry name" value="GLYOXALASE_I_2"/>
    <property type="match status" value="1"/>
</dbReference>
<evidence type="ECO:0000256" key="2">
    <source>
        <dbReference type="SAM" id="MobiDB-lite"/>
    </source>
</evidence>
<keyword evidence="1" id="KW-0479">Metal-binding</keyword>
<comment type="caution">
    <text evidence="3">The sequence shown here is derived from an EMBL/GenBank/DDBJ whole genome shotgun (WGS) entry which is preliminary data.</text>
</comment>
<keyword evidence="4" id="KW-1185">Reference proteome</keyword>
<dbReference type="PANTHER" id="PTHR10374">
    <property type="entry name" value="LACTOYLGLUTATHIONE LYASE GLYOXALASE I"/>
    <property type="match status" value="1"/>
</dbReference>
<evidence type="ECO:0000313" key="4">
    <source>
        <dbReference type="Proteomes" id="UP000324748"/>
    </source>
</evidence>
<sequence length="117" mass="13220">MTSRNDGEDDLKNYLKDTHTTLTHKQAWGPHNPTQTTCPKSLPNKPSRLNHTMFRIKVVELCRNWGTKSDPHFSGYHNGNESKPGYGHIAITSDDVEKTWSLSSRILMAIGSLWGEV</sequence>
<dbReference type="Gene3D" id="3.10.180.10">
    <property type="entry name" value="2,3-Dihydroxybiphenyl 1,2-Dioxygenase, domain 1"/>
    <property type="match status" value="1"/>
</dbReference>